<keyword evidence="3" id="KW-1185">Reference proteome</keyword>
<keyword evidence="1" id="KW-0175">Coiled coil</keyword>
<dbReference type="Proteomes" id="UP000499080">
    <property type="component" value="Unassembled WGS sequence"/>
</dbReference>
<sequence>MGPIKKRFRNKFDKKFIGKNQKVKIYKENKSKIEQFKNEVASLTHQYEQFDSLSTEKFEDFPLCEKTKKGNAIHIMLVRVYKLVL</sequence>
<evidence type="ECO:0000313" key="3">
    <source>
        <dbReference type="Proteomes" id="UP000499080"/>
    </source>
</evidence>
<proteinExistence type="predicted"/>
<dbReference type="AlphaFoldDB" id="A0A4Y2JFH4"/>
<accession>A0A4Y2JFH4</accession>
<evidence type="ECO:0000313" key="2">
    <source>
        <dbReference type="EMBL" id="GBM88767.1"/>
    </source>
</evidence>
<name>A0A4Y2JFH4_ARAVE</name>
<reference evidence="2 3" key="1">
    <citation type="journal article" date="2019" name="Sci. Rep.">
        <title>Orb-weaving spider Araneus ventricosus genome elucidates the spidroin gene catalogue.</title>
        <authorList>
            <person name="Kono N."/>
            <person name="Nakamura H."/>
            <person name="Ohtoshi R."/>
            <person name="Moran D.A.P."/>
            <person name="Shinohara A."/>
            <person name="Yoshida Y."/>
            <person name="Fujiwara M."/>
            <person name="Mori M."/>
            <person name="Tomita M."/>
            <person name="Arakawa K."/>
        </authorList>
    </citation>
    <scope>NUCLEOTIDE SEQUENCE [LARGE SCALE GENOMIC DNA]</scope>
</reference>
<evidence type="ECO:0000256" key="1">
    <source>
        <dbReference type="SAM" id="Coils"/>
    </source>
</evidence>
<gene>
    <name evidence="2" type="ORF">AVEN_185713_1</name>
</gene>
<dbReference type="EMBL" id="BGPR01003489">
    <property type="protein sequence ID" value="GBM88767.1"/>
    <property type="molecule type" value="Genomic_DNA"/>
</dbReference>
<protein>
    <submittedName>
        <fullName evidence="2">Uncharacterized protein</fullName>
    </submittedName>
</protein>
<feature type="coiled-coil region" evidence="1">
    <location>
        <begin position="26"/>
        <end position="53"/>
    </location>
</feature>
<comment type="caution">
    <text evidence="2">The sequence shown here is derived from an EMBL/GenBank/DDBJ whole genome shotgun (WGS) entry which is preliminary data.</text>
</comment>
<organism evidence="2 3">
    <name type="scientific">Araneus ventricosus</name>
    <name type="common">Orbweaver spider</name>
    <name type="synonym">Epeira ventricosa</name>
    <dbReference type="NCBI Taxonomy" id="182803"/>
    <lineage>
        <taxon>Eukaryota</taxon>
        <taxon>Metazoa</taxon>
        <taxon>Ecdysozoa</taxon>
        <taxon>Arthropoda</taxon>
        <taxon>Chelicerata</taxon>
        <taxon>Arachnida</taxon>
        <taxon>Araneae</taxon>
        <taxon>Araneomorphae</taxon>
        <taxon>Entelegynae</taxon>
        <taxon>Araneoidea</taxon>
        <taxon>Araneidae</taxon>
        <taxon>Araneus</taxon>
    </lineage>
</organism>